<name>A0A6G1IIL7_9PLEO</name>
<dbReference type="EMBL" id="MU005615">
    <property type="protein sequence ID" value="KAF2678076.1"/>
    <property type="molecule type" value="Genomic_DNA"/>
</dbReference>
<sequence length="449" mass="49414">MAFSETEKVTFNALAWFDENAAYEDEDPEDPNPALGPNIRDLYKQQDERDGAVKSYFRGDGSGPLVFSKEKSNYCLNVERLIWVDGYRMTNGDGPEKKHVDAMTLVVLQLSFDAGSTRFAEAELRFQSDKKGGPDPEVVAWGPFRRPETWNFSKAQRSTKSTADLSIAGGYAGQGLSAKLARENETSWEKIDFDLGTSTRVYSHSKSASKPHGVRWKLQENQLYRKGITSEVRLAVLISREQSQQPYWVTFRLAVHNSTLGTLVNKSQTVLGMPSGKEVRWRATPKPGSKDGCYGDGAYIVESGDVDPYNLGALIRDPSDSTNLKPSWLNASDRFEVPNPGNVLEPKGNTEALGDMVILSAPAKDTAEVVQEGCQKHEDAGNGHRDHLAEPLLPPGSSPPVSGYNRLVLLETRVAQAEARLAAQDVLIFKLQQGLARMEHVVSVGARAT</sequence>
<gene>
    <name evidence="1" type="ORF">K458DRAFT_317898</name>
</gene>
<protein>
    <submittedName>
        <fullName evidence="1">Uncharacterized protein</fullName>
    </submittedName>
</protein>
<proteinExistence type="predicted"/>
<dbReference type="OrthoDB" id="5030973at2759"/>
<evidence type="ECO:0000313" key="1">
    <source>
        <dbReference type="EMBL" id="KAF2678076.1"/>
    </source>
</evidence>
<organism evidence="1 2">
    <name type="scientific">Lentithecium fluviatile CBS 122367</name>
    <dbReference type="NCBI Taxonomy" id="1168545"/>
    <lineage>
        <taxon>Eukaryota</taxon>
        <taxon>Fungi</taxon>
        <taxon>Dikarya</taxon>
        <taxon>Ascomycota</taxon>
        <taxon>Pezizomycotina</taxon>
        <taxon>Dothideomycetes</taxon>
        <taxon>Pleosporomycetidae</taxon>
        <taxon>Pleosporales</taxon>
        <taxon>Massarineae</taxon>
        <taxon>Lentitheciaceae</taxon>
        <taxon>Lentithecium</taxon>
    </lineage>
</organism>
<evidence type="ECO:0000313" key="2">
    <source>
        <dbReference type="Proteomes" id="UP000799291"/>
    </source>
</evidence>
<keyword evidence="2" id="KW-1185">Reference proteome</keyword>
<dbReference type="Proteomes" id="UP000799291">
    <property type="component" value="Unassembled WGS sequence"/>
</dbReference>
<accession>A0A6G1IIL7</accession>
<reference evidence="1" key="1">
    <citation type="journal article" date="2020" name="Stud. Mycol.">
        <title>101 Dothideomycetes genomes: a test case for predicting lifestyles and emergence of pathogens.</title>
        <authorList>
            <person name="Haridas S."/>
            <person name="Albert R."/>
            <person name="Binder M."/>
            <person name="Bloem J."/>
            <person name="Labutti K."/>
            <person name="Salamov A."/>
            <person name="Andreopoulos B."/>
            <person name="Baker S."/>
            <person name="Barry K."/>
            <person name="Bills G."/>
            <person name="Bluhm B."/>
            <person name="Cannon C."/>
            <person name="Castanera R."/>
            <person name="Culley D."/>
            <person name="Daum C."/>
            <person name="Ezra D."/>
            <person name="Gonzalez J."/>
            <person name="Henrissat B."/>
            <person name="Kuo A."/>
            <person name="Liang C."/>
            <person name="Lipzen A."/>
            <person name="Lutzoni F."/>
            <person name="Magnuson J."/>
            <person name="Mondo S."/>
            <person name="Nolan M."/>
            <person name="Ohm R."/>
            <person name="Pangilinan J."/>
            <person name="Park H.-J."/>
            <person name="Ramirez L."/>
            <person name="Alfaro M."/>
            <person name="Sun H."/>
            <person name="Tritt A."/>
            <person name="Yoshinaga Y."/>
            <person name="Zwiers L.-H."/>
            <person name="Turgeon B."/>
            <person name="Goodwin S."/>
            <person name="Spatafora J."/>
            <person name="Crous P."/>
            <person name="Grigoriev I."/>
        </authorList>
    </citation>
    <scope>NUCLEOTIDE SEQUENCE</scope>
    <source>
        <strain evidence="1">CBS 122367</strain>
    </source>
</reference>
<dbReference type="AlphaFoldDB" id="A0A6G1IIL7"/>